<evidence type="ECO:0000313" key="2">
    <source>
        <dbReference type="EMBL" id="KND98078.1"/>
    </source>
</evidence>
<dbReference type="PANTHER" id="PTHR28058:SF1">
    <property type="entry name" value="SMALL RIBOSOMAL SUBUNIT PROTEIN BS1M"/>
    <property type="match status" value="1"/>
</dbReference>
<dbReference type="InterPro" id="IPR016712">
    <property type="entry name" value="Rbsml_bS1m-like"/>
</dbReference>
<comment type="caution">
    <text evidence="2">The sequence shown here is derived from an EMBL/GenBank/DDBJ whole genome shotgun (WGS) entry which is preliminary data.</text>
</comment>
<dbReference type="PANTHER" id="PTHR28058">
    <property type="entry name" value="37S RIBOSOMAL PROTEIN MRP51, MITOCHONDRIAL"/>
    <property type="match status" value="1"/>
</dbReference>
<dbReference type="VEuPathDB" id="FungiDB:CJI96_0000781"/>
<feature type="compositionally biased region" description="Polar residues" evidence="1">
    <location>
        <begin position="225"/>
        <end position="238"/>
    </location>
</feature>
<reference evidence="3" key="1">
    <citation type="journal article" date="2015" name="BMC Genomics">
        <title>Draft genome of a commonly misdiagnosed multidrug resistant pathogen Candida auris.</title>
        <authorList>
            <person name="Chatterjee S."/>
            <person name="Alampalli S.V."/>
            <person name="Nageshan R.K."/>
            <person name="Chettiar S.T."/>
            <person name="Joshi S."/>
            <person name="Tatu U.S."/>
        </authorList>
    </citation>
    <scope>NUCLEOTIDE SEQUENCE [LARGE SCALE GENOMIC DNA]</scope>
    <source>
        <strain evidence="3">6684</strain>
    </source>
</reference>
<name>A0A0L0NVP0_CANAR</name>
<evidence type="ECO:0000313" key="3">
    <source>
        <dbReference type="Proteomes" id="UP000037122"/>
    </source>
</evidence>
<sequence>MKNQSLYQLFKDSRLAQVATPLGKSLRGSGKIAPTHQILFAPKGSSSRSEYGLKTPLPKQVGVSHIVMNSMDNSNGIPDVEKFSSPHYNRLKFQESGIVLKKSHGNANPLFAWDTSKTVNNSSSVEDDSLLSQLNLGMNANLNNIKKVLKANPTLAKDFKLWLLKKSPESIVFKIPSKLEQLLKEFLSSPENVNKHRSSLNDLTRKFGKVSTRSSPRVVQGTGGLSYNQKGRLNNTPNGVKHGVIAPGRLVGDREATIGGFVASVNERTTILQNNFINNAPGKHARQFVLPFKVSEAELTPSGGVRMYADGVRVGSWIQRTESGPSYANRSNYVASNPNFGSLSERNSRDAEALENLLGLVSKNKS</sequence>
<feature type="region of interest" description="Disordered" evidence="1">
    <location>
        <begin position="211"/>
        <end position="241"/>
    </location>
</feature>
<dbReference type="GO" id="GO:0070124">
    <property type="term" value="P:mitochondrial translational initiation"/>
    <property type="evidence" value="ECO:0007669"/>
    <property type="project" value="TreeGrafter"/>
</dbReference>
<dbReference type="Proteomes" id="UP000037122">
    <property type="component" value="Unassembled WGS sequence"/>
</dbReference>
<organism evidence="2 3">
    <name type="scientific">Candidozyma auris</name>
    <name type="common">Yeast</name>
    <name type="synonym">Candida auris</name>
    <dbReference type="NCBI Taxonomy" id="498019"/>
    <lineage>
        <taxon>Eukaryota</taxon>
        <taxon>Fungi</taxon>
        <taxon>Dikarya</taxon>
        <taxon>Ascomycota</taxon>
        <taxon>Saccharomycotina</taxon>
        <taxon>Pichiomycetes</taxon>
        <taxon>Metschnikowiaceae</taxon>
        <taxon>Candidozyma</taxon>
    </lineage>
</organism>
<dbReference type="GO" id="GO:0003735">
    <property type="term" value="F:structural constituent of ribosome"/>
    <property type="evidence" value="ECO:0007669"/>
    <property type="project" value="TreeGrafter"/>
</dbReference>
<dbReference type="PIRSF" id="PIRSF018156">
    <property type="entry name" value="MRPL51_fungal"/>
    <property type="match status" value="1"/>
</dbReference>
<evidence type="ECO:0000256" key="1">
    <source>
        <dbReference type="SAM" id="MobiDB-lite"/>
    </source>
</evidence>
<dbReference type="VEuPathDB" id="FungiDB:B9J08_002947"/>
<protein>
    <submittedName>
        <fullName evidence="2">Uncharacterized protein</fullName>
    </submittedName>
</protein>
<dbReference type="GO" id="GO:0005763">
    <property type="term" value="C:mitochondrial small ribosomal subunit"/>
    <property type="evidence" value="ECO:0007669"/>
    <property type="project" value="TreeGrafter"/>
</dbReference>
<proteinExistence type="predicted"/>
<dbReference type="AlphaFoldDB" id="A0A0L0NVP0"/>
<dbReference type="EMBL" id="LGST01000035">
    <property type="protein sequence ID" value="KND98078.1"/>
    <property type="molecule type" value="Genomic_DNA"/>
</dbReference>
<dbReference type="VEuPathDB" id="FungiDB:CJJ07_001134"/>
<dbReference type="VEuPathDB" id="FungiDB:QG37_05057"/>
<dbReference type="Pfam" id="PF11709">
    <property type="entry name" value="Mit_ribos_Mrp51"/>
    <property type="match status" value="1"/>
</dbReference>
<accession>A0A0L0NVP0</accession>
<dbReference type="VEuPathDB" id="FungiDB:CJI97_003020"/>
<dbReference type="VEuPathDB" id="FungiDB:CJJ09_001154"/>
<gene>
    <name evidence="2" type="ORF">QG37_05057</name>
</gene>